<evidence type="ECO:0000256" key="5">
    <source>
        <dbReference type="ARBA" id="ARBA00023054"/>
    </source>
</evidence>
<dbReference type="GO" id="GO:0034399">
    <property type="term" value="C:nuclear periphery"/>
    <property type="evidence" value="ECO:0007669"/>
    <property type="project" value="TreeGrafter"/>
</dbReference>
<feature type="compositionally biased region" description="Basic and acidic residues" evidence="8">
    <location>
        <begin position="262"/>
        <end position="274"/>
    </location>
</feature>
<dbReference type="EMBL" id="VXIV02000201">
    <property type="protein sequence ID" value="KAF6039877.1"/>
    <property type="molecule type" value="Genomic_DNA"/>
</dbReference>
<dbReference type="GO" id="GO:0030687">
    <property type="term" value="C:preribosome, large subunit precursor"/>
    <property type="evidence" value="ECO:0007669"/>
    <property type="project" value="TreeGrafter"/>
</dbReference>
<evidence type="ECO:0000256" key="3">
    <source>
        <dbReference type="ARBA" id="ARBA00007336"/>
    </source>
</evidence>
<name>A0A7J7KNY6_BUGNE</name>
<feature type="compositionally biased region" description="Basic and acidic residues" evidence="8">
    <location>
        <begin position="187"/>
        <end position="239"/>
    </location>
</feature>
<dbReference type="GO" id="GO:0042273">
    <property type="term" value="P:ribosomal large subunit biogenesis"/>
    <property type="evidence" value="ECO:0007669"/>
    <property type="project" value="TreeGrafter"/>
</dbReference>
<evidence type="ECO:0000256" key="7">
    <source>
        <dbReference type="SAM" id="Coils"/>
    </source>
</evidence>
<proteinExistence type="inferred from homology"/>
<dbReference type="OrthoDB" id="443772at2759"/>
<evidence type="ECO:0000313" key="9">
    <source>
        <dbReference type="EMBL" id="KAF6039877.1"/>
    </source>
</evidence>
<evidence type="ECO:0000256" key="2">
    <source>
        <dbReference type="ARBA" id="ARBA00004604"/>
    </source>
</evidence>
<keyword evidence="5 7" id="KW-0175">Coiled coil</keyword>
<protein>
    <submittedName>
        <fullName evidence="9">EBNA1BP2</fullName>
    </submittedName>
</protein>
<dbReference type="GO" id="GO:0006364">
    <property type="term" value="P:rRNA processing"/>
    <property type="evidence" value="ECO:0007669"/>
    <property type="project" value="TreeGrafter"/>
</dbReference>
<comment type="caution">
    <text evidence="9">The sequence shown here is derived from an EMBL/GenBank/DDBJ whole genome shotgun (WGS) entry which is preliminary data.</text>
</comment>
<evidence type="ECO:0000256" key="4">
    <source>
        <dbReference type="ARBA" id="ARBA00022517"/>
    </source>
</evidence>
<dbReference type="AlphaFoldDB" id="A0A7J7KNY6"/>
<evidence type="ECO:0000256" key="6">
    <source>
        <dbReference type="ARBA" id="ARBA00023242"/>
    </source>
</evidence>
<keyword evidence="4" id="KW-0690">Ribosome biogenesis</keyword>
<keyword evidence="6" id="KW-0539">Nucleus</keyword>
<sequence length="310" mass="35801">MIIDTEAMAIMQEQVESSAESESEEELLDSDEELQKAFAKGQLQSGTYKEITKKETFINDVSGLEAKLKSISKTDIAWLERLDTTISTAEEIENEEENNVHDDFKRELKFYRQAEQSVKEAIPKLHRLKIPTKRPEDYFAQMVKSDGHMKLVREKLLSKSLATERSEKARKMRELKKMGKKVQVEVLKSRQKDKREMLEQVKKYRKGQQDKLDFLEGDKTTSKSTDARKGKQNPKDIRSNKRREWKNKKFGFGGQKKRSKGNTKDSYNDSRDYSASKNSKAPKKGVSKGPKAKNARPGKSKRQSMKARKK</sequence>
<dbReference type="PANTHER" id="PTHR13028">
    <property type="entry name" value="RRNA PROCESSING PROTEIN EBNA1-BINDING PROTEIN-RELATED"/>
    <property type="match status" value="1"/>
</dbReference>
<feature type="compositionally biased region" description="Basic residues" evidence="8">
    <location>
        <begin position="280"/>
        <end position="310"/>
    </location>
</feature>
<gene>
    <name evidence="9" type="ORF">EB796_001800</name>
</gene>
<feature type="compositionally biased region" description="Basic residues" evidence="8">
    <location>
        <begin position="170"/>
        <end position="180"/>
    </location>
</feature>
<feature type="coiled-coil region" evidence="7">
    <location>
        <begin position="79"/>
        <end position="114"/>
    </location>
</feature>
<dbReference type="InterPro" id="IPR008610">
    <property type="entry name" value="Ebp2"/>
</dbReference>
<keyword evidence="10" id="KW-1185">Reference proteome</keyword>
<dbReference type="Pfam" id="PF05890">
    <property type="entry name" value="Ebp2"/>
    <property type="match status" value="1"/>
</dbReference>
<comment type="similarity">
    <text evidence="3">Belongs to the EBP2 family.</text>
</comment>
<comment type="subcellular location">
    <subcellularLocation>
        <location evidence="2">Nucleus</location>
        <location evidence="2">Nucleolus</location>
    </subcellularLocation>
</comment>
<organism evidence="9 10">
    <name type="scientific">Bugula neritina</name>
    <name type="common">Brown bryozoan</name>
    <name type="synonym">Sertularia neritina</name>
    <dbReference type="NCBI Taxonomy" id="10212"/>
    <lineage>
        <taxon>Eukaryota</taxon>
        <taxon>Metazoa</taxon>
        <taxon>Spiralia</taxon>
        <taxon>Lophotrochozoa</taxon>
        <taxon>Bryozoa</taxon>
        <taxon>Gymnolaemata</taxon>
        <taxon>Cheilostomatida</taxon>
        <taxon>Flustrina</taxon>
        <taxon>Buguloidea</taxon>
        <taxon>Bugulidae</taxon>
        <taxon>Bugula</taxon>
    </lineage>
</organism>
<evidence type="ECO:0000256" key="8">
    <source>
        <dbReference type="SAM" id="MobiDB-lite"/>
    </source>
</evidence>
<feature type="region of interest" description="Disordered" evidence="8">
    <location>
        <begin position="162"/>
        <end position="310"/>
    </location>
</feature>
<dbReference type="GO" id="GO:0005730">
    <property type="term" value="C:nucleolus"/>
    <property type="evidence" value="ECO:0007669"/>
    <property type="project" value="UniProtKB-SubCell"/>
</dbReference>
<accession>A0A7J7KNY6</accession>
<reference evidence="9" key="1">
    <citation type="submission" date="2020-06" db="EMBL/GenBank/DDBJ databases">
        <title>Draft genome of Bugula neritina, a colonial animal packing powerful symbionts and potential medicines.</title>
        <authorList>
            <person name="Rayko M."/>
        </authorList>
    </citation>
    <scope>NUCLEOTIDE SEQUENCE [LARGE SCALE GENOMIC DNA]</scope>
    <source>
        <strain evidence="9">Kwan_BN1</strain>
    </source>
</reference>
<dbReference type="PANTHER" id="PTHR13028:SF0">
    <property type="entry name" value="RRNA-PROCESSING PROTEIN EBP2-RELATED"/>
    <property type="match status" value="1"/>
</dbReference>
<comment type="function">
    <text evidence="1">Required for the processing of the 27S pre-rRNA.</text>
</comment>
<evidence type="ECO:0000313" key="10">
    <source>
        <dbReference type="Proteomes" id="UP000593567"/>
    </source>
</evidence>
<dbReference type="Proteomes" id="UP000593567">
    <property type="component" value="Unassembled WGS sequence"/>
</dbReference>
<feature type="compositionally biased region" description="Basic residues" evidence="8">
    <location>
        <begin position="240"/>
        <end position="261"/>
    </location>
</feature>
<evidence type="ECO:0000256" key="1">
    <source>
        <dbReference type="ARBA" id="ARBA00003387"/>
    </source>
</evidence>